<evidence type="ECO:0000313" key="3">
    <source>
        <dbReference type="Proteomes" id="UP001195483"/>
    </source>
</evidence>
<keyword evidence="1" id="KW-0472">Membrane</keyword>
<sequence>MVVDSGLSCLQIWVCDIVRFRTSLFVDLEQPWLIRYIFVDCLLLQIMVYLVCRFDSTLFTAVCTLYTIVLTQFGPNIYIDNFNLMHMSANLCTSKLEKLQCVPHGKKL</sequence>
<keyword evidence="3" id="KW-1185">Reference proteome</keyword>
<feature type="transmembrane region" description="Helical" evidence="1">
    <location>
        <begin position="58"/>
        <end position="79"/>
    </location>
</feature>
<organism evidence="2 3">
    <name type="scientific">Potamilus streckersoni</name>
    <dbReference type="NCBI Taxonomy" id="2493646"/>
    <lineage>
        <taxon>Eukaryota</taxon>
        <taxon>Metazoa</taxon>
        <taxon>Spiralia</taxon>
        <taxon>Lophotrochozoa</taxon>
        <taxon>Mollusca</taxon>
        <taxon>Bivalvia</taxon>
        <taxon>Autobranchia</taxon>
        <taxon>Heteroconchia</taxon>
        <taxon>Palaeoheterodonta</taxon>
        <taxon>Unionida</taxon>
        <taxon>Unionoidea</taxon>
        <taxon>Unionidae</taxon>
        <taxon>Ambleminae</taxon>
        <taxon>Lampsilini</taxon>
        <taxon>Potamilus</taxon>
    </lineage>
</organism>
<name>A0AAE0W2I0_9BIVA</name>
<dbReference type="Proteomes" id="UP001195483">
    <property type="component" value="Unassembled WGS sequence"/>
</dbReference>
<reference evidence="2" key="2">
    <citation type="journal article" date="2021" name="Genome Biol. Evol.">
        <title>Developing a high-quality reference genome for a parasitic bivalve with doubly uniparental inheritance (Bivalvia: Unionida).</title>
        <authorList>
            <person name="Smith C.H."/>
        </authorList>
    </citation>
    <scope>NUCLEOTIDE SEQUENCE</scope>
    <source>
        <strain evidence="2">CHS0354</strain>
        <tissue evidence="2">Mantle</tissue>
    </source>
</reference>
<keyword evidence="1" id="KW-0812">Transmembrane</keyword>
<comment type="caution">
    <text evidence="2">The sequence shown here is derived from an EMBL/GenBank/DDBJ whole genome shotgun (WGS) entry which is preliminary data.</text>
</comment>
<protein>
    <submittedName>
        <fullName evidence="2">Uncharacterized protein</fullName>
    </submittedName>
</protein>
<dbReference type="EMBL" id="JAEAOA010002354">
    <property type="protein sequence ID" value="KAK3597900.1"/>
    <property type="molecule type" value="Genomic_DNA"/>
</dbReference>
<feature type="transmembrane region" description="Helical" evidence="1">
    <location>
        <begin position="33"/>
        <end position="51"/>
    </location>
</feature>
<keyword evidence="1" id="KW-1133">Transmembrane helix</keyword>
<evidence type="ECO:0000313" key="2">
    <source>
        <dbReference type="EMBL" id="KAK3597900.1"/>
    </source>
</evidence>
<accession>A0AAE0W2I0</accession>
<evidence type="ECO:0000256" key="1">
    <source>
        <dbReference type="SAM" id="Phobius"/>
    </source>
</evidence>
<reference evidence="2" key="3">
    <citation type="submission" date="2023-05" db="EMBL/GenBank/DDBJ databases">
        <authorList>
            <person name="Smith C.H."/>
        </authorList>
    </citation>
    <scope>NUCLEOTIDE SEQUENCE</scope>
    <source>
        <strain evidence="2">CHS0354</strain>
        <tissue evidence="2">Mantle</tissue>
    </source>
</reference>
<dbReference type="AlphaFoldDB" id="A0AAE0W2I0"/>
<gene>
    <name evidence="2" type="ORF">CHS0354_042237</name>
</gene>
<proteinExistence type="predicted"/>
<reference evidence="2" key="1">
    <citation type="journal article" date="2021" name="Genome Biol. Evol.">
        <title>A High-Quality Reference Genome for a Parasitic Bivalve with Doubly Uniparental Inheritance (Bivalvia: Unionida).</title>
        <authorList>
            <person name="Smith C.H."/>
        </authorList>
    </citation>
    <scope>NUCLEOTIDE SEQUENCE</scope>
    <source>
        <strain evidence="2">CHS0354</strain>
    </source>
</reference>